<feature type="domain" description="SnoaL-like" evidence="1">
    <location>
        <begin position="14"/>
        <end position="138"/>
    </location>
</feature>
<dbReference type="AlphaFoldDB" id="A0AAU3GUB7"/>
<gene>
    <name evidence="2" type="ORF">OG626_11190</name>
</gene>
<name>A0AAU3GUB7_9ACTN</name>
<dbReference type="InterPro" id="IPR037401">
    <property type="entry name" value="SnoaL-like"/>
</dbReference>
<evidence type="ECO:0000313" key="2">
    <source>
        <dbReference type="EMBL" id="WTY95417.1"/>
    </source>
</evidence>
<evidence type="ECO:0000259" key="1">
    <source>
        <dbReference type="Pfam" id="PF13577"/>
    </source>
</evidence>
<dbReference type="SUPFAM" id="SSF54427">
    <property type="entry name" value="NTF2-like"/>
    <property type="match status" value="1"/>
</dbReference>
<reference evidence="2" key="1">
    <citation type="submission" date="2022-10" db="EMBL/GenBank/DDBJ databases">
        <title>The complete genomes of actinobacterial strains from the NBC collection.</title>
        <authorList>
            <person name="Joergensen T.S."/>
            <person name="Alvarez Arevalo M."/>
            <person name="Sterndorff E.B."/>
            <person name="Faurdal D."/>
            <person name="Vuksanovic O."/>
            <person name="Mourched A.-S."/>
            <person name="Charusanti P."/>
            <person name="Shaw S."/>
            <person name="Blin K."/>
            <person name="Weber T."/>
        </authorList>
    </citation>
    <scope>NUCLEOTIDE SEQUENCE</scope>
    <source>
        <strain evidence="2">NBC_01401</strain>
    </source>
</reference>
<organism evidence="2">
    <name type="scientific">Streptomyces sp. NBC_01401</name>
    <dbReference type="NCBI Taxonomy" id="2903854"/>
    <lineage>
        <taxon>Bacteria</taxon>
        <taxon>Bacillati</taxon>
        <taxon>Actinomycetota</taxon>
        <taxon>Actinomycetes</taxon>
        <taxon>Kitasatosporales</taxon>
        <taxon>Streptomycetaceae</taxon>
        <taxon>Streptomyces</taxon>
    </lineage>
</organism>
<dbReference type="InterPro" id="IPR032710">
    <property type="entry name" value="NTF2-like_dom_sf"/>
</dbReference>
<dbReference type="Gene3D" id="3.10.450.50">
    <property type="match status" value="1"/>
</dbReference>
<dbReference type="EMBL" id="CP109535">
    <property type="protein sequence ID" value="WTY95417.1"/>
    <property type="molecule type" value="Genomic_DNA"/>
</dbReference>
<proteinExistence type="predicted"/>
<sequence>MPHPSSSAPARVMVELHVEVQAFYAFQLPLLEDRRLEEFVLTFTEDGSYAQVKDGWELAGRENLLAAMSAAIPYYGNKVFRHWFDKFVIEQVGEDEISVVFRSLVSVTDEAGNVVLEPSSTVEDLLVRRDGRLFTRSRVVRRDVAAPVGAPAEAGPYS</sequence>
<dbReference type="Pfam" id="PF13577">
    <property type="entry name" value="SnoaL_4"/>
    <property type="match status" value="1"/>
</dbReference>
<protein>
    <submittedName>
        <fullName evidence="2">Nuclear transport factor 2 family protein</fullName>
    </submittedName>
</protein>
<accession>A0AAU3GUB7</accession>